<sequence>MSLESGPLSKLRVVEGSAFVAAPLGGLTLAQLGAEVIRFDQIGGGLDFHRWPLTEDKQSLFWAGLNRGKKSVQVDLKSTEGRELISNLITSPGANAGIFITNLAAKGELSYEELCKKRPDLIMVMLTGNYDGSTEVDYTVHPSFGYPLITGPSGSAVPVNSVLPTWDLLLGNMVAIAVLVAIEKRRETGTGDLIRIALSDVALSVVGALGRLSQAHLDTEESAADGNYLYGAFGTNFTTSDNSQIMLVGLTHRQWESIKSALNLGAALRALEMKETVNFDDESQRYIFRREIAGIIEPIIRGMSLSQVSTVFEEFKVAWSKYQTFKDLLKNDPRASSKNPIFHIKNQAGIGDIPNIASPIRFTATENIAPQTAPTLGEHTSQVLQEILGLSPSQIDVLKNNKTIA</sequence>
<dbReference type="InterPro" id="IPR003673">
    <property type="entry name" value="CoA-Trfase_fam_III"/>
</dbReference>
<dbReference type="AlphaFoldDB" id="A0A6J7SH58"/>
<proteinExistence type="predicted"/>
<organism evidence="1">
    <name type="scientific">freshwater metagenome</name>
    <dbReference type="NCBI Taxonomy" id="449393"/>
    <lineage>
        <taxon>unclassified sequences</taxon>
        <taxon>metagenomes</taxon>
        <taxon>ecological metagenomes</taxon>
    </lineage>
</organism>
<dbReference type="PANTHER" id="PTHR48228:SF5">
    <property type="entry name" value="ALPHA-METHYLACYL-COA RACEMASE"/>
    <property type="match status" value="1"/>
</dbReference>
<dbReference type="Gene3D" id="3.40.50.10540">
    <property type="entry name" value="Crotonobetainyl-coa:carnitine coa-transferase, domain 1"/>
    <property type="match status" value="1"/>
</dbReference>
<dbReference type="SUPFAM" id="SSF89796">
    <property type="entry name" value="CoA-transferase family III (CaiB/BaiF)"/>
    <property type="match status" value="1"/>
</dbReference>
<dbReference type="Pfam" id="PF02515">
    <property type="entry name" value="CoA_transf_3"/>
    <property type="match status" value="1"/>
</dbReference>
<name>A0A6J7SH58_9ZZZZ</name>
<dbReference type="GO" id="GO:0003824">
    <property type="term" value="F:catalytic activity"/>
    <property type="evidence" value="ECO:0007669"/>
    <property type="project" value="InterPro"/>
</dbReference>
<dbReference type="EMBL" id="CAFBQB010000026">
    <property type="protein sequence ID" value="CAB5040619.1"/>
    <property type="molecule type" value="Genomic_DNA"/>
</dbReference>
<dbReference type="InterPro" id="IPR050509">
    <property type="entry name" value="CoA-transferase_III"/>
</dbReference>
<dbReference type="InterPro" id="IPR044855">
    <property type="entry name" value="CoA-Trfase_III_dom3_sf"/>
</dbReference>
<dbReference type="PANTHER" id="PTHR48228">
    <property type="entry name" value="SUCCINYL-COA--D-CITRAMALATE COA-TRANSFERASE"/>
    <property type="match status" value="1"/>
</dbReference>
<dbReference type="Gene3D" id="3.30.1540.10">
    <property type="entry name" value="formyl-coa transferase, domain 3"/>
    <property type="match status" value="1"/>
</dbReference>
<reference evidence="1" key="1">
    <citation type="submission" date="2020-05" db="EMBL/GenBank/DDBJ databases">
        <authorList>
            <person name="Chiriac C."/>
            <person name="Salcher M."/>
            <person name="Ghai R."/>
            <person name="Kavagutti S V."/>
        </authorList>
    </citation>
    <scope>NUCLEOTIDE SEQUENCE</scope>
</reference>
<dbReference type="InterPro" id="IPR023606">
    <property type="entry name" value="CoA-Trfase_III_dom_1_sf"/>
</dbReference>
<evidence type="ECO:0000313" key="1">
    <source>
        <dbReference type="EMBL" id="CAB5040619.1"/>
    </source>
</evidence>
<protein>
    <submittedName>
        <fullName evidence="1">Unannotated protein</fullName>
    </submittedName>
</protein>
<gene>
    <name evidence="1" type="ORF">UFOPK4248_00312</name>
</gene>
<accession>A0A6J7SH58</accession>